<keyword evidence="6" id="KW-0067">ATP-binding</keyword>
<dbReference type="InterPro" id="IPR044726">
    <property type="entry name" value="ABCC_6TM_D2"/>
</dbReference>
<evidence type="ECO:0000256" key="5">
    <source>
        <dbReference type="ARBA" id="ARBA00022741"/>
    </source>
</evidence>
<dbReference type="InterPro" id="IPR011527">
    <property type="entry name" value="ABC1_TM_dom"/>
</dbReference>
<dbReference type="SUPFAM" id="SSF52540">
    <property type="entry name" value="P-loop containing nucleoside triphosphate hydrolases"/>
    <property type="match status" value="2"/>
</dbReference>
<dbReference type="AlphaFoldDB" id="A0AAU9IX97"/>
<dbReference type="SMART" id="SM00382">
    <property type="entry name" value="AAA"/>
    <property type="match status" value="2"/>
</dbReference>
<evidence type="ECO:0000256" key="8">
    <source>
        <dbReference type="ARBA" id="ARBA00023136"/>
    </source>
</evidence>
<feature type="chain" id="PRO_5043381322" evidence="11">
    <location>
        <begin position="22"/>
        <end position="1118"/>
    </location>
</feature>
<evidence type="ECO:0000256" key="2">
    <source>
        <dbReference type="ARBA" id="ARBA00009726"/>
    </source>
</evidence>
<name>A0AAU9IX97_9CILI</name>
<feature type="domain" description="ABC transporter" evidence="12">
    <location>
        <begin position="869"/>
        <end position="1103"/>
    </location>
</feature>
<evidence type="ECO:0000256" key="6">
    <source>
        <dbReference type="ARBA" id="ARBA00022840"/>
    </source>
</evidence>
<dbReference type="FunFam" id="3.40.50.300:FF:000163">
    <property type="entry name" value="Multidrug resistance-associated protein member 4"/>
    <property type="match status" value="1"/>
</dbReference>
<evidence type="ECO:0000256" key="3">
    <source>
        <dbReference type="ARBA" id="ARBA00022448"/>
    </source>
</evidence>
<keyword evidence="11" id="KW-0732">Signal</keyword>
<dbReference type="GO" id="GO:0140359">
    <property type="term" value="F:ABC-type transporter activity"/>
    <property type="evidence" value="ECO:0007669"/>
    <property type="project" value="InterPro"/>
</dbReference>
<dbReference type="CDD" id="cd18580">
    <property type="entry name" value="ABC_6TM_ABCC_D2"/>
    <property type="match status" value="1"/>
</dbReference>
<dbReference type="Gene3D" id="3.40.50.300">
    <property type="entry name" value="P-loop containing nucleotide triphosphate hydrolases"/>
    <property type="match status" value="2"/>
</dbReference>
<dbReference type="PROSITE" id="PS50893">
    <property type="entry name" value="ABC_TRANSPORTER_2"/>
    <property type="match status" value="2"/>
</dbReference>
<sequence>MSTQLARGLFFLSLFAGRTKGACSLMIYNHTLKLAQSSINSGLAAGKLLNNVGSDLELLESLAVFGFLSTGPLFIIGSIILIYFLLGIAGIFGILVSLLYIPLNFWVGAFVTKYRMTIGKFSDSRIKLISNLIEGIRVIKLYGWEFPFIDITKGYRAKEIQQYRIKARFQTLTKSSTVCGQGLVLLVTFSVHVALGNDIHLSSAFAAISLLLVTHNIITQNLSLAIEYIYLLLAVCRRLTQSLKLKTINTQIYPAPENLAIKFEDASFSWQDNPIPIPLETQSCLLETDTSSVLRNITIGINYGELVIVAGKVGASKTSFLMSILNELNKTNGFIGINGTLAYTDQESWVISETIKENILMGKDYDEELYNSVLKSCCLDEDIKTFKHGSETMVGEKGVTLSGGQTARITLARAVYSQRDVYLLDDPLSAVDSEVSQKLFKNCIKGILEGKTRILVTHQIYVLPEADKILILDEGNVLFYGTYSELLTREDMKEAYGELFESKKKKSKPQESDSEEENTEKKETKDTQTIQEEEKAEGSVPISFYWKYLQTGFRNSSALFFLFLLSFAAIQVILLIITYWIAYWSNQNDQSSCFYPVIMAIMVVVFYFFGVGRIFVLYECIYNSNEIYHNNSLKTLLQTNSHYFDSNPSGRIINRFSKDIAVMDEPQTFYFPYVFQYSCVIFANLIVIMIVNPVNIAFVFVLAILLIFLFKKVVPSARNFKRLELISRSPVFNFFTNAISGLASIRAYDLQKHLRSQLSKAIDTNIRALFQFQTHVRFFQLYSDIVSSFMLSMNALVIVLLRGWVSSEGAAVSLALNISLLTVITVLCRMIVDLDNYMASTQRVYEYDLLPAEGAYESDNAFVISRGKMEFKNVVMKYREFLEPSLRDVSFIIPPSSKVGIVGRTGAGKSSLMQAIFRLSNLYSGEILIDDQNIAYTGLHQLRKQISVIPQSPFLFSATIRDNLDPLHNHSDEEVFDALTQVNLQGILANLPNGLYTELKTANFTLSVGQKQLLCMARAIIRNNKVIMMDEATANVDPDTDQFIQSTIREKFIDCTLLIVAHRLRTVIDSDLIILMDNGRVGEFGNPAELAEDESSKFRKMINCTGKNEAEYLLSKIK</sequence>
<comment type="similarity">
    <text evidence="2">Belongs to the ABC transporter superfamily. ABCC family. Conjugate transporter (TC 3.A.1.208) subfamily.</text>
</comment>
<dbReference type="Gene3D" id="1.20.1560.10">
    <property type="entry name" value="ABC transporter type 1, transmembrane domain"/>
    <property type="match status" value="2"/>
</dbReference>
<feature type="transmembrane region" description="Helical" evidence="10">
    <location>
        <begin position="811"/>
        <end position="832"/>
    </location>
</feature>
<dbReference type="CDD" id="cd03250">
    <property type="entry name" value="ABCC_MRP_domain1"/>
    <property type="match status" value="1"/>
</dbReference>
<dbReference type="Pfam" id="PF00005">
    <property type="entry name" value="ABC_tran"/>
    <property type="match status" value="2"/>
</dbReference>
<dbReference type="GO" id="GO:0016887">
    <property type="term" value="F:ATP hydrolysis activity"/>
    <property type="evidence" value="ECO:0007669"/>
    <property type="project" value="InterPro"/>
</dbReference>
<proteinExistence type="inferred from homology"/>
<dbReference type="InterPro" id="IPR036640">
    <property type="entry name" value="ABC1_TM_sf"/>
</dbReference>
<comment type="caution">
    <text evidence="14">The sequence shown here is derived from an EMBL/GenBank/DDBJ whole genome shotgun (WGS) entry which is preliminary data.</text>
</comment>
<dbReference type="InterPro" id="IPR027417">
    <property type="entry name" value="P-loop_NTPase"/>
</dbReference>
<dbReference type="Pfam" id="PF00664">
    <property type="entry name" value="ABC_membrane"/>
    <property type="match status" value="2"/>
</dbReference>
<dbReference type="InterPro" id="IPR003593">
    <property type="entry name" value="AAA+_ATPase"/>
</dbReference>
<feature type="domain" description="ABC transporter" evidence="12">
    <location>
        <begin position="261"/>
        <end position="499"/>
    </location>
</feature>
<dbReference type="PANTHER" id="PTHR24223:SF456">
    <property type="entry name" value="MULTIDRUG RESISTANCE-ASSOCIATED PROTEIN LETHAL(2)03659"/>
    <property type="match status" value="1"/>
</dbReference>
<feature type="signal peptide" evidence="11">
    <location>
        <begin position="1"/>
        <end position="21"/>
    </location>
</feature>
<feature type="transmembrane region" description="Helical" evidence="10">
    <location>
        <begin position="558"/>
        <end position="582"/>
    </location>
</feature>
<dbReference type="EMBL" id="CAJZBQ010000015">
    <property type="protein sequence ID" value="CAG9316315.1"/>
    <property type="molecule type" value="Genomic_DNA"/>
</dbReference>
<feature type="compositionally biased region" description="Basic and acidic residues" evidence="9">
    <location>
        <begin position="519"/>
        <end position="534"/>
    </location>
</feature>
<evidence type="ECO:0000256" key="11">
    <source>
        <dbReference type="SAM" id="SignalP"/>
    </source>
</evidence>
<feature type="transmembrane region" description="Helical" evidence="10">
    <location>
        <begin position="785"/>
        <end position="805"/>
    </location>
</feature>
<keyword evidence="3" id="KW-0813">Transport</keyword>
<keyword evidence="8 10" id="KW-0472">Membrane</keyword>
<organism evidence="14 15">
    <name type="scientific">Blepharisma stoltei</name>
    <dbReference type="NCBI Taxonomy" id="1481888"/>
    <lineage>
        <taxon>Eukaryota</taxon>
        <taxon>Sar</taxon>
        <taxon>Alveolata</taxon>
        <taxon>Ciliophora</taxon>
        <taxon>Postciliodesmatophora</taxon>
        <taxon>Heterotrichea</taxon>
        <taxon>Heterotrichida</taxon>
        <taxon>Blepharismidae</taxon>
        <taxon>Blepharisma</taxon>
    </lineage>
</organism>
<evidence type="ECO:0000313" key="15">
    <source>
        <dbReference type="Proteomes" id="UP001162131"/>
    </source>
</evidence>
<evidence type="ECO:0000259" key="13">
    <source>
        <dbReference type="PROSITE" id="PS50929"/>
    </source>
</evidence>
<feature type="transmembrane region" description="Helical" evidence="10">
    <location>
        <begin position="670"/>
        <end position="690"/>
    </location>
</feature>
<feature type="transmembrane region" description="Helical" evidence="10">
    <location>
        <begin position="594"/>
        <end position="616"/>
    </location>
</feature>
<dbReference type="Proteomes" id="UP001162131">
    <property type="component" value="Unassembled WGS sequence"/>
</dbReference>
<evidence type="ECO:0000313" key="14">
    <source>
        <dbReference type="EMBL" id="CAG9316315.1"/>
    </source>
</evidence>
<dbReference type="InterPro" id="IPR017871">
    <property type="entry name" value="ABC_transporter-like_CS"/>
</dbReference>
<dbReference type="GO" id="GO:0005524">
    <property type="term" value="F:ATP binding"/>
    <property type="evidence" value="ECO:0007669"/>
    <property type="project" value="UniProtKB-KW"/>
</dbReference>
<evidence type="ECO:0000259" key="12">
    <source>
        <dbReference type="PROSITE" id="PS50893"/>
    </source>
</evidence>
<feature type="region of interest" description="Disordered" evidence="9">
    <location>
        <begin position="504"/>
        <end position="534"/>
    </location>
</feature>
<evidence type="ECO:0000256" key="9">
    <source>
        <dbReference type="SAM" id="MobiDB-lite"/>
    </source>
</evidence>
<gene>
    <name evidence="14" type="ORF">BSTOLATCC_MIC15749</name>
</gene>
<feature type="transmembrane region" description="Helical" evidence="10">
    <location>
        <begin position="178"/>
        <end position="197"/>
    </location>
</feature>
<comment type="subcellular location">
    <subcellularLocation>
        <location evidence="1">Membrane</location>
        <topology evidence="1">Multi-pass membrane protein</topology>
    </subcellularLocation>
</comment>
<feature type="domain" description="ABC transmembrane type-1" evidence="13">
    <location>
        <begin position="1"/>
        <end position="212"/>
    </location>
</feature>
<accession>A0AAU9IX97</accession>
<reference evidence="14" key="1">
    <citation type="submission" date="2021-09" db="EMBL/GenBank/DDBJ databases">
        <authorList>
            <consortium name="AG Swart"/>
            <person name="Singh M."/>
            <person name="Singh A."/>
            <person name="Seah K."/>
            <person name="Emmerich C."/>
        </authorList>
    </citation>
    <scope>NUCLEOTIDE SEQUENCE</scope>
    <source>
        <strain evidence="14">ATCC30299</strain>
    </source>
</reference>
<evidence type="ECO:0000256" key="1">
    <source>
        <dbReference type="ARBA" id="ARBA00004141"/>
    </source>
</evidence>
<keyword evidence="5" id="KW-0547">Nucleotide-binding</keyword>
<keyword evidence="7 10" id="KW-1133">Transmembrane helix</keyword>
<dbReference type="PANTHER" id="PTHR24223">
    <property type="entry name" value="ATP-BINDING CASSETTE SUB-FAMILY C"/>
    <property type="match status" value="1"/>
</dbReference>
<feature type="transmembrane region" description="Helical" evidence="10">
    <location>
        <begin position="74"/>
        <end position="107"/>
    </location>
</feature>
<keyword evidence="15" id="KW-1185">Reference proteome</keyword>
<evidence type="ECO:0000256" key="4">
    <source>
        <dbReference type="ARBA" id="ARBA00022692"/>
    </source>
</evidence>
<protein>
    <submittedName>
        <fullName evidence="14">Uncharacterized protein</fullName>
    </submittedName>
</protein>
<dbReference type="InterPro" id="IPR003439">
    <property type="entry name" value="ABC_transporter-like_ATP-bd"/>
</dbReference>
<keyword evidence="4 10" id="KW-0812">Transmembrane</keyword>
<dbReference type="CDD" id="cd03244">
    <property type="entry name" value="ABCC_MRP_domain2"/>
    <property type="match status" value="1"/>
</dbReference>
<dbReference type="SUPFAM" id="SSF90123">
    <property type="entry name" value="ABC transporter transmembrane region"/>
    <property type="match status" value="2"/>
</dbReference>
<evidence type="ECO:0000256" key="10">
    <source>
        <dbReference type="SAM" id="Phobius"/>
    </source>
</evidence>
<dbReference type="InterPro" id="IPR050173">
    <property type="entry name" value="ABC_transporter_C-like"/>
</dbReference>
<dbReference type="GO" id="GO:0016020">
    <property type="term" value="C:membrane"/>
    <property type="evidence" value="ECO:0007669"/>
    <property type="project" value="UniProtKB-SubCell"/>
</dbReference>
<feature type="transmembrane region" description="Helical" evidence="10">
    <location>
        <begin position="696"/>
        <end position="714"/>
    </location>
</feature>
<dbReference type="PROSITE" id="PS50929">
    <property type="entry name" value="ABC_TM1F"/>
    <property type="match status" value="2"/>
</dbReference>
<dbReference type="FunFam" id="3.40.50.300:FF:000997">
    <property type="entry name" value="Multidrug resistance-associated protein 1"/>
    <property type="match status" value="1"/>
</dbReference>
<feature type="transmembrane region" description="Helical" evidence="10">
    <location>
        <begin position="217"/>
        <end position="236"/>
    </location>
</feature>
<evidence type="ECO:0000256" key="7">
    <source>
        <dbReference type="ARBA" id="ARBA00022989"/>
    </source>
</evidence>
<feature type="domain" description="ABC transmembrane type-1" evidence="13">
    <location>
        <begin position="561"/>
        <end position="836"/>
    </location>
</feature>
<dbReference type="PROSITE" id="PS00211">
    <property type="entry name" value="ABC_TRANSPORTER_1"/>
    <property type="match status" value="1"/>
</dbReference>